<reference evidence="2 3" key="1">
    <citation type="submission" date="2020-07" db="EMBL/GenBank/DDBJ databases">
        <title>Genomic Encyclopedia of Type Strains, Phase IV (KMG-V): Genome sequencing to study the core and pangenomes of soil and plant-associated prokaryotes.</title>
        <authorList>
            <person name="Whitman W."/>
        </authorList>
    </citation>
    <scope>NUCLEOTIDE SEQUENCE [LARGE SCALE GENOMIC DNA]</scope>
    <source>
        <strain evidence="2 3">AN3</strain>
    </source>
</reference>
<dbReference type="PANTHER" id="PTHR18964">
    <property type="entry name" value="ROK (REPRESSOR, ORF, KINASE) FAMILY"/>
    <property type="match status" value="1"/>
</dbReference>
<dbReference type="PROSITE" id="PS01125">
    <property type="entry name" value="ROK"/>
    <property type="match status" value="1"/>
</dbReference>
<dbReference type="CDD" id="cd23763">
    <property type="entry name" value="ASKHA_ATPase_ROK"/>
    <property type="match status" value="1"/>
</dbReference>
<dbReference type="AlphaFoldDB" id="A0A839EN42"/>
<dbReference type="RefSeq" id="WP_182550275.1">
    <property type="nucleotide sequence ID" value="NZ_JACGXN010000005.1"/>
</dbReference>
<dbReference type="Pfam" id="PF00480">
    <property type="entry name" value="ROK"/>
    <property type="match status" value="1"/>
</dbReference>
<dbReference type="EC" id="2.7.1.2" evidence="2"/>
<keyword evidence="2" id="KW-0808">Transferase</keyword>
<name>A0A839EN42_9HYPH</name>
<accession>A0A839EN42</accession>
<evidence type="ECO:0000313" key="2">
    <source>
        <dbReference type="EMBL" id="MBA8879625.1"/>
    </source>
</evidence>
<comment type="caution">
    <text evidence="2">The sequence shown here is derived from an EMBL/GenBank/DDBJ whole genome shotgun (WGS) entry which is preliminary data.</text>
</comment>
<dbReference type="InterPro" id="IPR000600">
    <property type="entry name" value="ROK"/>
</dbReference>
<dbReference type="SUPFAM" id="SSF53067">
    <property type="entry name" value="Actin-like ATPase domain"/>
    <property type="match status" value="1"/>
</dbReference>
<dbReference type="EMBL" id="JACGXN010000005">
    <property type="protein sequence ID" value="MBA8879625.1"/>
    <property type="molecule type" value="Genomic_DNA"/>
</dbReference>
<gene>
    <name evidence="2" type="ORF">FHW16_003344</name>
</gene>
<dbReference type="Proteomes" id="UP000549052">
    <property type="component" value="Unassembled WGS sequence"/>
</dbReference>
<dbReference type="Gene3D" id="3.30.420.40">
    <property type="match status" value="2"/>
</dbReference>
<evidence type="ECO:0000256" key="1">
    <source>
        <dbReference type="ARBA" id="ARBA00006479"/>
    </source>
</evidence>
<dbReference type="InterPro" id="IPR043129">
    <property type="entry name" value="ATPase_NBD"/>
</dbReference>
<organism evidence="2 3">
    <name type="scientific">Phyllobacterium myrsinacearum</name>
    <dbReference type="NCBI Taxonomy" id="28101"/>
    <lineage>
        <taxon>Bacteria</taxon>
        <taxon>Pseudomonadati</taxon>
        <taxon>Pseudomonadota</taxon>
        <taxon>Alphaproteobacteria</taxon>
        <taxon>Hyphomicrobiales</taxon>
        <taxon>Phyllobacteriaceae</taxon>
        <taxon>Phyllobacterium</taxon>
    </lineage>
</organism>
<proteinExistence type="inferred from homology"/>
<keyword evidence="2" id="KW-0418">Kinase</keyword>
<keyword evidence="3" id="KW-1185">Reference proteome</keyword>
<comment type="similarity">
    <text evidence="1">Belongs to the ROK (NagC/XylR) family.</text>
</comment>
<dbReference type="GO" id="GO:0004340">
    <property type="term" value="F:glucokinase activity"/>
    <property type="evidence" value="ECO:0007669"/>
    <property type="project" value="UniProtKB-EC"/>
</dbReference>
<evidence type="ECO:0000313" key="3">
    <source>
        <dbReference type="Proteomes" id="UP000549052"/>
    </source>
</evidence>
<sequence>MAKLLGLDIGGTKTAAVIGTEEGAILQRIEFTSRATRGPEALIDDILTAARRLMDLHPGVVAAGVSVGGPVDVLRGHIQGPPNLPGWHDVPLREWLSNSLNLPVAVEHDAKAGALAEWRFGAGRDCNNLVFLTLGTGLGAGIIADGRLLRGTCNLAGEIGHWRVQPDGPLMYGKRGSFEGMASGAGLPALAAFLYPERATEFGTALALNTLWKEGDRDAEAVIIYSADILGRGIALMIDLLAPERVILGGLGPRLGPDFIRIVHDAAAADALPGHFASCEIVSCQLADNIGDMAALSVAEDLWRTLK</sequence>
<dbReference type="PANTHER" id="PTHR18964:SF149">
    <property type="entry name" value="BIFUNCTIONAL UDP-N-ACETYLGLUCOSAMINE 2-EPIMERASE_N-ACETYLMANNOSAMINE KINASE"/>
    <property type="match status" value="1"/>
</dbReference>
<dbReference type="InterPro" id="IPR049874">
    <property type="entry name" value="ROK_cs"/>
</dbReference>
<protein>
    <submittedName>
        <fullName evidence="2">Glucokinase</fullName>
        <ecNumber evidence="2">2.7.1.2</ecNumber>
    </submittedName>
</protein>